<name>A0A1Y2LZB6_EPING</name>
<dbReference type="EMBL" id="KZ107844">
    <property type="protein sequence ID" value="OSS49230.1"/>
    <property type="molecule type" value="Genomic_DNA"/>
</dbReference>
<gene>
    <name evidence="3" type="ORF">B5807_05541</name>
</gene>
<evidence type="ECO:0000256" key="2">
    <source>
        <dbReference type="SAM" id="Phobius"/>
    </source>
</evidence>
<protein>
    <submittedName>
        <fullName evidence="3">Uncharacterized protein</fullName>
    </submittedName>
</protein>
<evidence type="ECO:0000313" key="4">
    <source>
        <dbReference type="Proteomes" id="UP000193240"/>
    </source>
</evidence>
<dbReference type="AlphaFoldDB" id="A0A1Y2LZB6"/>
<dbReference type="Proteomes" id="UP000193240">
    <property type="component" value="Unassembled WGS sequence"/>
</dbReference>
<keyword evidence="2" id="KW-0812">Transmembrane</keyword>
<feature type="compositionally biased region" description="Low complexity" evidence="1">
    <location>
        <begin position="134"/>
        <end position="155"/>
    </location>
</feature>
<accession>A0A1Y2LZB6</accession>
<evidence type="ECO:0000256" key="1">
    <source>
        <dbReference type="SAM" id="MobiDB-lite"/>
    </source>
</evidence>
<dbReference type="InParanoid" id="A0A1Y2LZB6"/>
<keyword evidence="2" id="KW-0472">Membrane</keyword>
<organism evidence="3 4">
    <name type="scientific">Epicoccum nigrum</name>
    <name type="common">Soil fungus</name>
    <name type="synonym">Epicoccum purpurascens</name>
    <dbReference type="NCBI Taxonomy" id="105696"/>
    <lineage>
        <taxon>Eukaryota</taxon>
        <taxon>Fungi</taxon>
        <taxon>Dikarya</taxon>
        <taxon>Ascomycota</taxon>
        <taxon>Pezizomycotina</taxon>
        <taxon>Dothideomycetes</taxon>
        <taxon>Pleosporomycetidae</taxon>
        <taxon>Pleosporales</taxon>
        <taxon>Pleosporineae</taxon>
        <taxon>Didymellaceae</taxon>
        <taxon>Epicoccum</taxon>
    </lineage>
</organism>
<feature type="transmembrane region" description="Helical" evidence="2">
    <location>
        <begin position="167"/>
        <end position="190"/>
    </location>
</feature>
<sequence length="269" mass="28101">MVLASGQIKLFINQLPEYSSMADCAEGQVSTIVRNMADGCGDGSKTTSYNCFCHTSSSYFNSLIGAKVERACATDNPELQKTSAVDLFGAYCHLGDSLTSEVSSSTLSSASPTSSAESTSVAVSSSVPATPAATSSIISASPTPTPSSSPSAVPTEDTQPPEKTNTVAIAVGISVPVALIAAVIAAFLIFRMKEAPSATETYAEEKGPHVSAYQARSMDSGYTTPQSDVYELMPDTTTRHNPVEIGGSQAIHEMHAQHTANELPSRYSR</sequence>
<reference evidence="3 4" key="1">
    <citation type="journal article" date="2017" name="Genome Announc.">
        <title>Genome sequence of the saprophytic ascomycete Epicoccum nigrum ICMP 19927 strain isolated from New Zealand.</title>
        <authorList>
            <person name="Fokin M."/>
            <person name="Fleetwood D."/>
            <person name="Weir B.S."/>
            <person name="Villas-Boas S.G."/>
        </authorList>
    </citation>
    <scope>NUCLEOTIDE SEQUENCE [LARGE SCALE GENOMIC DNA]</scope>
    <source>
        <strain evidence="3 4">ICMP 19927</strain>
    </source>
</reference>
<proteinExistence type="predicted"/>
<dbReference type="STRING" id="105696.A0A1Y2LZB6"/>
<keyword evidence="4" id="KW-1185">Reference proteome</keyword>
<feature type="region of interest" description="Disordered" evidence="1">
    <location>
        <begin position="134"/>
        <end position="162"/>
    </location>
</feature>
<keyword evidence="2" id="KW-1133">Transmembrane helix</keyword>
<dbReference type="OMA" id="HTANELP"/>
<evidence type="ECO:0000313" key="3">
    <source>
        <dbReference type="EMBL" id="OSS49230.1"/>
    </source>
</evidence>